<dbReference type="AlphaFoldDB" id="A0A5P1EQ25"/>
<keyword evidence="2" id="KW-1185">Reference proteome</keyword>
<protein>
    <submittedName>
        <fullName evidence="1">Uncharacterized protein</fullName>
    </submittedName>
</protein>
<dbReference type="Gramene" id="ONK68108">
    <property type="protein sequence ID" value="ONK68108"/>
    <property type="gene ID" value="A4U43_C05F7530"/>
</dbReference>
<accession>A0A5P1EQ25</accession>
<sequence>MGGGSWSEVGWAVGEMVLRSSRAMAQLLGRNRLRVVRRALGDWWLGTGVRWGCSDSRDKKRWSVGGLLSRAREAMVSRLGRREGYGAYRRGKCSSQVWGYRRACKRGETLLRRVCRVVGRASATDKRRTDGEEVGPGRRLGCGSRRRCRGFWSSGLAPLLEELRCWSSRRSVTRRVKLGFMGRAGTAGEKRCRHVRRRCVPGQGGAQRVSKPLGAARECGWLPSRCEGCRCSRRAEA</sequence>
<dbReference type="EMBL" id="CM007385">
    <property type="protein sequence ID" value="ONK68108.1"/>
    <property type="molecule type" value="Genomic_DNA"/>
</dbReference>
<name>A0A5P1EQ25_ASPOF</name>
<evidence type="ECO:0000313" key="2">
    <source>
        <dbReference type="Proteomes" id="UP000243459"/>
    </source>
</evidence>
<organism evidence="1 2">
    <name type="scientific">Asparagus officinalis</name>
    <name type="common">Garden asparagus</name>
    <dbReference type="NCBI Taxonomy" id="4686"/>
    <lineage>
        <taxon>Eukaryota</taxon>
        <taxon>Viridiplantae</taxon>
        <taxon>Streptophyta</taxon>
        <taxon>Embryophyta</taxon>
        <taxon>Tracheophyta</taxon>
        <taxon>Spermatophyta</taxon>
        <taxon>Magnoliopsida</taxon>
        <taxon>Liliopsida</taxon>
        <taxon>Asparagales</taxon>
        <taxon>Asparagaceae</taxon>
        <taxon>Asparagoideae</taxon>
        <taxon>Asparagus</taxon>
    </lineage>
</organism>
<reference evidence="2" key="1">
    <citation type="journal article" date="2017" name="Nat. Commun.">
        <title>The asparagus genome sheds light on the origin and evolution of a young Y chromosome.</title>
        <authorList>
            <person name="Harkess A."/>
            <person name="Zhou J."/>
            <person name="Xu C."/>
            <person name="Bowers J.E."/>
            <person name="Van der Hulst R."/>
            <person name="Ayyampalayam S."/>
            <person name="Mercati F."/>
            <person name="Riccardi P."/>
            <person name="McKain M.R."/>
            <person name="Kakrana A."/>
            <person name="Tang H."/>
            <person name="Ray J."/>
            <person name="Groenendijk J."/>
            <person name="Arikit S."/>
            <person name="Mathioni S.M."/>
            <person name="Nakano M."/>
            <person name="Shan H."/>
            <person name="Telgmann-Rauber A."/>
            <person name="Kanno A."/>
            <person name="Yue Z."/>
            <person name="Chen H."/>
            <person name="Li W."/>
            <person name="Chen Y."/>
            <person name="Xu X."/>
            <person name="Zhang Y."/>
            <person name="Luo S."/>
            <person name="Chen H."/>
            <person name="Gao J."/>
            <person name="Mao Z."/>
            <person name="Pires J.C."/>
            <person name="Luo M."/>
            <person name="Kudrna D."/>
            <person name="Wing R.A."/>
            <person name="Meyers B.C."/>
            <person name="Yi K."/>
            <person name="Kong H."/>
            <person name="Lavrijsen P."/>
            <person name="Sunseri F."/>
            <person name="Falavigna A."/>
            <person name="Ye Y."/>
            <person name="Leebens-Mack J.H."/>
            <person name="Chen G."/>
        </authorList>
    </citation>
    <scope>NUCLEOTIDE SEQUENCE [LARGE SCALE GENOMIC DNA]</scope>
    <source>
        <strain evidence="2">cv. DH0086</strain>
    </source>
</reference>
<evidence type="ECO:0000313" key="1">
    <source>
        <dbReference type="EMBL" id="ONK68108.1"/>
    </source>
</evidence>
<dbReference type="Proteomes" id="UP000243459">
    <property type="component" value="Chromosome 5"/>
</dbReference>
<proteinExistence type="predicted"/>
<gene>
    <name evidence="1" type="ORF">A4U43_C05F7530</name>
</gene>